<evidence type="ECO:0000256" key="1">
    <source>
        <dbReference type="ARBA" id="ARBA00004141"/>
    </source>
</evidence>
<evidence type="ECO:0000256" key="6">
    <source>
        <dbReference type="ARBA" id="ARBA00023136"/>
    </source>
</evidence>
<dbReference type="EMBL" id="UYRU01121277">
    <property type="protein sequence ID" value="VDN49451.1"/>
    <property type="molecule type" value="Genomic_DNA"/>
</dbReference>
<sequence length="69" mass="7144">MIAFALAKLTPISPEFGFGLFIMGSAPGGGASNVWTRLLDGDLNLSMTMTLISSLAALGMLLKSLPFPA</sequence>
<evidence type="ECO:0000256" key="4">
    <source>
        <dbReference type="ARBA" id="ARBA00022847"/>
    </source>
</evidence>
<keyword evidence="8" id="KW-1185">Reference proteome</keyword>
<accession>A0A3P7Q290</accession>
<evidence type="ECO:0000256" key="5">
    <source>
        <dbReference type="ARBA" id="ARBA00022989"/>
    </source>
</evidence>
<evidence type="ECO:0000313" key="8">
    <source>
        <dbReference type="Proteomes" id="UP000281553"/>
    </source>
</evidence>
<protein>
    <submittedName>
        <fullName evidence="7">Uncharacterized protein</fullName>
    </submittedName>
</protein>
<gene>
    <name evidence="7" type="ORF">DILT_LOCUS19776</name>
</gene>
<comment type="subcellular location">
    <subcellularLocation>
        <location evidence="1">Membrane</location>
        <topology evidence="1">Multi-pass membrane protein</topology>
    </subcellularLocation>
</comment>
<evidence type="ECO:0000256" key="3">
    <source>
        <dbReference type="ARBA" id="ARBA00022692"/>
    </source>
</evidence>
<keyword evidence="6" id="KW-0472">Membrane</keyword>
<dbReference type="Pfam" id="PF01758">
    <property type="entry name" value="SBF"/>
    <property type="match status" value="1"/>
</dbReference>
<dbReference type="GO" id="GO:0015293">
    <property type="term" value="F:symporter activity"/>
    <property type="evidence" value="ECO:0007669"/>
    <property type="project" value="UniProtKB-KW"/>
</dbReference>
<dbReference type="GO" id="GO:0016020">
    <property type="term" value="C:membrane"/>
    <property type="evidence" value="ECO:0007669"/>
    <property type="project" value="UniProtKB-SubCell"/>
</dbReference>
<dbReference type="Gene3D" id="1.20.1530.20">
    <property type="match status" value="1"/>
</dbReference>
<keyword evidence="4" id="KW-0769">Symport</keyword>
<dbReference type="AlphaFoldDB" id="A0A3P7Q290"/>
<dbReference type="InterPro" id="IPR004710">
    <property type="entry name" value="Bilac:Na_transpt"/>
</dbReference>
<dbReference type="InterPro" id="IPR038770">
    <property type="entry name" value="Na+/solute_symporter_sf"/>
</dbReference>
<organism evidence="7 8">
    <name type="scientific">Dibothriocephalus latus</name>
    <name type="common">Fish tapeworm</name>
    <name type="synonym">Diphyllobothrium latum</name>
    <dbReference type="NCBI Taxonomy" id="60516"/>
    <lineage>
        <taxon>Eukaryota</taxon>
        <taxon>Metazoa</taxon>
        <taxon>Spiralia</taxon>
        <taxon>Lophotrochozoa</taxon>
        <taxon>Platyhelminthes</taxon>
        <taxon>Cestoda</taxon>
        <taxon>Eucestoda</taxon>
        <taxon>Diphyllobothriidea</taxon>
        <taxon>Diphyllobothriidae</taxon>
        <taxon>Dibothriocephalus</taxon>
    </lineage>
</organism>
<reference evidence="7 8" key="1">
    <citation type="submission" date="2018-11" db="EMBL/GenBank/DDBJ databases">
        <authorList>
            <consortium name="Pathogen Informatics"/>
        </authorList>
    </citation>
    <scope>NUCLEOTIDE SEQUENCE [LARGE SCALE GENOMIC DNA]</scope>
</reference>
<dbReference type="PANTHER" id="PTHR10361:SF28">
    <property type="entry name" value="P3 PROTEIN-RELATED"/>
    <property type="match status" value="1"/>
</dbReference>
<keyword evidence="4" id="KW-0813">Transport</keyword>
<keyword evidence="5" id="KW-1133">Transmembrane helix</keyword>
<dbReference type="PANTHER" id="PTHR10361">
    <property type="entry name" value="SODIUM-BILE ACID COTRANSPORTER"/>
    <property type="match status" value="1"/>
</dbReference>
<comment type="similarity">
    <text evidence="2">Belongs to the bile acid:sodium symporter (BASS) (TC 2.A.28) family.</text>
</comment>
<dbReference type="OrthoDB" id="203097at2759"/>
<evidence type="ECO:0000256" key="2">
    <source>
        <dbReference type="ARBA" id="ARBA00006528"/>
    </source>
</evidence>
<keyword evidence="3" id="KW-0812">Transmembrane</keyword>
<name>A0A3P7Q290_DIBLA</name>
<dbReference type="Proteomes" id="UP000281553">
    <property type="component" value="Unassembled WGS sequence"/>
</dbReference>
<proteinExistence type="inferred from homology"/>
<evidence type="ECO:0000313" key="7">
    <source>
        <dbReference type="EMBL" id="VDN49451.1"/>
    </source>
</evidence>
<dbReference type="InterPro" id="IPR002657">
    <property type="entry name" value="BilAc:Na_symport/Acr3"/>
</dbReference>